<dbReference type="PROSITE" id="PS00373">
    <property type="entry name" value="GART"/>
    <property type="match status" value="1"/>
</dbReference>
<dbReference type="CDD" id="cd08645">
    <property type="entry name" value="FMT_core_GART"/>
    <property type="match status" value="1"/>
</dbReference>
<gene>
    <name evidence="6 8" type="primary">purN</name>
    <name evidence="8" type="ORF">C0V70_06865</name>
</gene>
<dbReference type="GO" id="GO:0004644">
    <property type="term" value="F:phosphoribosylglycinamide formyltransferase activity"/>
    <property type="evidence" value="ECO:0007669"/>
    <property type="project" value="UniProtKB-UniRule"/>
</dbReference>
<dbReference type="SUPFAM" id="SSF53328">
    <property type="entry name" value="Formyltransferase"/>
    <property type="match status" value="1"/>
</dbReference>
<evidence type="ECO:0000256" key="1">
    <source>
        <dbReference type="ARBA" id="ARBA00005054"/>
    </source>
</evidence>
<keyword evidence="2 6" id="KW-0808">Transferase</keyword>
<name>A0A2K9NSV9_BACTC</name>
<dbReference type="Proteomes" id="UP000235584">
    <property type="component" value="Chromosome"/>
</dbReference>
<comment type="catalytic activity">
    <reaction evidence="5 6">
        <text>N(1)-(5-phospho-beta-D-ribosyl)glycinamide + (6R)-10-formyltetrahydrofolate = N(2)-formyl-N(1)-(5-phospho-beta-D-ribosyl)glycinamide + (6S)-5,6,7,8-tetrahydrofolate + H(+)</text>
        <dbReference type="Rhea" id="RHEA:15053"/>
        <dbReference type="ChEBI" id="CHEBI:15378"/>
        <dbReference type="ChEBI" id="CHEBI:57453"/>
        <dbReference type="ChEBI" id="CHEBI:143788"/>
        <dbReference type="ChEBI" id="CHEBI:147286"/>
        <dbReference type="ChEBI" id="CHEBI:195366"/>
        <dbReference type="EC" id="2.1.2.2"/>
    </reaction>
</comment>
<comment type="pathway">
    <text evidence="1 6">Purine metabolism; IMP biosynthesis via de novo pathway; N(2)-formyl-N(1)-(5-phospho-D-ribosyl)glycinamide from N(1)-(5-phospho-D-ribosyl)glycinamide (10-formyl THF route): step 1/1.</text>
</comment>
<reference evidence="8 9" key="1">
    <citation type="submission" date="2018-01" db="EMBL/GenBank/DDBJ databases">
        <title>Complete genome sequence of Bacteriovorax stolpii DSM12778.</title>
        <authorList>
            <person name="Tang B."/>
            <person name="Chang J."/>
        </authorList>
    </citation>
    <scope>NUCLEOTIDE SEQUENCE [LARGE SCALE GENOMIC DNA]</scope>
    <source>
        <strain evidence="8 9">DSM 12778</strain>
    </source>
</reference>
<organism evidence="8 9">
    <name type="scientific">Bacteriovorax stolpii</name>
    <name type="common">Bdellovibrio stolpii</name>
    <dbReference type="NCBI Taxonomy" id="960"/>
    <lineage>
        <taxon>Bacteria</taxon>
        <taxon>Pseudomonadati</taxon>
        <taxon>Bdellovibrionota</taxon>
        <taxon>Bacteriovoracia</taxon>
        <taxon>Bacteriovoracales</taxon>
        <taxon>Bacteriovoracaceae</taxon>
        <taxon>Bacteriovorax</taxon>
    </lineage>
</organism>
<feature type="binding site" evidence="6">
    <location>
        <position position="67"/>
    </location>
    <ligand>
        <name>(6R)-10-formyltetrahydrofolate</name>
        <dbReference type="ChEBI" id="CHEBI:195366"/>
    </ligand>
</feature>
<dbReference type="InterPro" id="IPR004607">
    <property type="entry name" value="GART"/>
</dbReference>
<accession>A0A2K9NSV9</accession>
<dbReference type="Gene3D" id="3.40.50.170">
    <property type="entry name" value="Formyl transferase, N-terminal domain"/>
    <property type="match status" value="1"/>
</dbReference>
<dbReference type="GO" id="GO:0005829">
    <property type="term" value="C:cytosol"/>
    <property type="evidence" value="ECO:0007669"/>
    <property type="project" value="TreeGrafter"/>
</dbReference>
<evidence type="ECO:0000313" key="8">
    <source>
        <dbReference type="EMBL" id="AUN97834.1"/>
    </source>
</evidence>
<dbReference type="EC" id="2.1.2.2" evidence="6"/>
<evidence type="ECO:0000259" key="7">
    <source>
        <dbReference type="Pfam" id="PF00551"/>
    </source>
</evidence>
<comment type="function">
    <text evidence="6">Catalyzes the transfer of a formyl group from 10-formyltetrahydrofolate to 5-phospho-ribosyl-glycinamide (GAR), producing 5-phospho-ribosyl-N-formylglycinamide (FGAR) and tetrahydrofolate.</text>
</comment>
<dbReference type="UniPathway" id="UPA00074">
    <property type="reaction ID" value="UER00126"/>
</dbReference>
<evidence type="ECO:0000256" key="4">
    <source>
        <dbReference type="ARBA" id="ARBA00038440"/>
    </source>
</evidence>
<dbReference type="HAMAP" id="MF_01930">
    <property type="entry name" value="PurN"/>
    <property type="match status" value="1"/>
</dbReference>
<feature type="binding site" evidence="6">
    <location>
        <position position="112"/>
    </location>
    <ligand>
        <name>(6R)-10-formyltetrahydrofolate</name>
        <dbReference type="ChEBI" id="CHEBI:195366"/>
    </ligand>
</feature>
<evidence type="ECO:0000256" key="5">
    <source>
        <dbReference type="ARBA" id="ARBA00047664"/>
    </source>
</evidence>
<dbReference type="EMBL" id="CP025704">
    <property type="protein sequence ID" value="AUN97834.1"/>
    <property type="molecule type" value="Genomic_DNA"/>
</dbReference>
<keyword evidence="3 6" id="KW-0658">Purine biosynthesis</keyword>
<evidence type="ECO:0000313" key="9">
    <source>
        <dbReference type="Proteomes" id="UP000235584"/>
    </source>
</evidence>
<dbReference type="NCBIfam" id="TIGR00639">
    <property type="entry name" value="PurN"/>
    <property type="match status" value="1"/>
</dbReference>
<proteinExistence type="inferred from homology"/>
<dbReference type="KEGG" id="bsto:C0V70_06865"/>
<dbReference type="PANTHER" id="PTHR43369">
    <property type="entry name" value="PHOSPHORIBOSYLGLYCINAMIDE FORMYLTRANSFERASE"/>
    <property type="match status" value="1"/>
</dbReference>
<feature type="domain" description="Formyl transferase N-terminal" evidence="7">
    <location>
        <begin position="5"/>
        <end position="186"/>
    </location>
</feature>
<feature type="binding site" evidence="6">
    <location>
        <begin position="92"/>
        <end position="95"/>
    </location>
    <ligand>
        <name>(6R)-10-formyltetrahydrofolate</name>
        <dbReference type="ChEBI" id="CHEBI:195366"/>
    </ligand>
</feature>
<dbReference type="GO" id="GO:0006189">
    <property type="term" value="P:'de novo' IMP biosynthetic process"/>
    <property type="evidence" value="ECO:0007669"/>
    <property type="project" value="UniProtKB-UniRule"/>
</dbReference>
<dbReference type="Pfam" id="PF00551">
    <property type="entry name" value="Formyl_trans_N"/>
    <property type="match status" value="1"/>
</dbReference>
<evidence type="ECO:0000256" key="6">
    <source>
        <dbReference type="HAMAP-Rule" id="MF_01930"/>
    </source>
</evidence>
<dbReference type="InterPro" id="IPR002376">
    <property type="entry name" value="Formyl_transf_N"/>
</dbReference>
<dbReference type="InterPro" id="IPR001555">
    <property type="entry name" value="GART_AS"/>
</dbReference>
<dbReference type="InterPro" id="IPR036477">
    <property type="entry name" value="Formyl_transf_N_sf"/>
</dbReference>
<evidence type="ECO:0000256" key="3">
    <source>
        <dbReference type="ARBA" id="ARBA00022755"/>
    </source>
</evidence>
<dbReference type="AlphaFoldDB" id="A0A2K9NSV9"/>
<dbReference type="PANTHER" id="PTHR43369:SF2">
    <property type="entry name" value="PHOSPHORIBOSYLGLYCINAMIDE FORMYLTRANSFERASE"/>
    <property type="match status" value="1"/>
</dbReference>
<feature type="site" description="Raises pKa of active site His" evidence="6">
    <location>
        <position position="150"/>
    </location>
</feature>
<feature type="active site" description="Proton donor" evidence="6">
    <location>
        <position position="114"/>
    </location>
</feature>
<protein>
    <recommendedName>
        <fullName evidence="6">Phosphoribosylglycinamide formyltransferase</fullName>
        <ecNumber evidence="6">2.1.2.2</ecNumber>
    </recommendedName>
    <alternativeName>
        <fullName evidence="6">5'-phosphoribosylglycinamide transformylase</fullName>
    </alternativeName>
    <alternativeName>
        <fullName evidence="6">GAR transformylase</fullName>
        <shortName evidence="6">GART</shortName>
    </alternativeName>
</protein>
<evidence type="ECO:0000256" key="2">
    <source>
        <dbReference type="ARBA" id="ARBA00022679"/>
    </source>
</evidence>
<comment type="similarity">
    <text evidence="4 6">Belongs to the GART family.</text>
</comment>
<keyword evidence="9" id="KW-1185">Reference proteome</keyword>
<sequence length="195" mass="21897">MFIMKKIAILASGSGSNAEAIMKWAKASGLAEVVCVLSDKREARVLERAFNHNVPGLYVRKKKLESREEYDQKLIVRLADFNPDWIVLAGYMKLLTPKFLHVFRESGVRVINIHPSLLPLFPGLDGYGDAYRAGVKESGCTIHYVDEGMDTGEIIAQKTFPLIPGETLEEFKARGLLIENAFYPEILEKLLTQLL</sequence>
<feature type="binding site" evidence="6">
    <location>
        <begin position="15"/>
        <end position="17"/>
    </location>
    <ligand>
        <name>N(1)-(5-phospho-beta-D-ribosyl)glycinamide</name>
        <dbReference type="ChEBI" id="CHEBI:143788"/>
    </ligand>
</feature>